<feature type="transmembrane region" description="Helical" evidence="2">
    <location>
        <begin position="516"/>
        <end position="540"/>
    </location>
</feature>
<keyword evidence="2" id="KW-0472">Membrane</keyword>
<reference evidence="4 5" key="1">
    <citation type="submission" date="2024-09" db="EMBL/GenBank/DDBJ databases">
        <authorList>
            <person name="Sun Q."/>
            <person name="Mori K."/>
        </authorList>
    </citation>
    <scope>NUCLEOTIDE SEQUENCE [LARGE SCALE GENOMIC DNA]</scope>
    <source>
        <strain evidence="4 5">TISTR 2452</strain>
    </source>
</reference>
<keyword evidence="2" id="KW-0812">Transmembrane</keyword>
<dbReference type="SUPFAM" id="SSF56300">
    <property type="entry name" value="Metallo-dependent phosphatases"/>
    <property type="match status" value="1"/>
</dbReference>
<keyword evidence="2" id="KW-1133">Transmembrane helix</keyword>
<name>A0ABV5L4I3_9BACL</name>
<gene>
    <name evidence="4" type="ORF">ACFFSY_35000</name>
</gene>
<proteinExistence type="predicted"/>
<feature type="domain" description="Calcineurin-like phosphoesterase" evidence="3">
    <location>
        <begin position="111"/>
        <end position="320"/>
    </location>
</feature>
<dbReference type="EMBL" id="JBHMDO010000057">
    <property type="protein sequence ID" value="MFB9331162.1"/>
    <property type="molecule type" value="Genomic_DNA"/>
</dbReference>
<evidence type="ECO:0000313" key="4">
    <source>
        <dbReference type="EMBL" id="MFB9331162.1"/>
    </source>
</evidence>
<feature type="transmembrane region" description="Helical" evidence="2">
    <location>
        <begin position="447"/>
        <end position="467"/>
    </location>
</feature>
<accession>A0ABV5L4I3</accession>
<evidence type="ECO:0000256" key="2">
    <source>
        <dbReference type="SAM" id="Phobius"/>
    </source>
</evidence>
<dbReference type="InterPro" id="IPR004843">
    <property type="entry name" value="Calcineurin-like_PHP"/>
</dbReference>
<dbReference type="InterPro" id="IPR029052">
    <property type="entry name" value="Metallo-depent_PP-like"/>
</dbReference>
<feature type="transmembrane region" description="Helical" evidence="2">
    <location>
        <begin position="487"/>
        <end position="504"/>
    </location>
</feature>
<comment type="caution">
    <text evidence="4">The sequence shown here is derived from an EMBL/GenBank/DDBJ whole genome shotgun (WGS) entry which is preliminary data.</text>
</comment>
<sequence length="630" mass="73070">MSEKQNATSSHSRRIPSFVTEKMANPKTRKRMVEWYNPKQLIITGTKTVLSTIFGLYSDFRLLESYGQEPEEYVDLSRGYQRKGNDGFVTDEQGFYFTDAEVDRDEIWIDYVSDLGDGFNSTYTIAYYLTRSRLTIRDIESNNSYSTSRGDILIFGGDQVYPTANRKEYKERLIAPYHMAMGYSKDPHPQLFAIPGNHDWYDGLLSFTRLFCSRKWFNGWQCPQTKSYFGIKLPHKWWLLGTDVQLNSDIDGPQVKFFENLADQMKEGDRVILCNAEPYWVSSNKYKNYDPSYSENNLFFLEKLLKKRIQIFIAGDQHHYRRFEFIPKDSDGKPDESRKVEKITSGGGGAFLHPTHDLREKLLYEFVSEDIKDREERVFERKKDFPEENISKRLCIKNLLFLQKNKMFGSITAVLYLLVAFSLLDITQEVSGVDAFGARFIMMLSGIVRSPQCMFWIIIILAGFWLFTDTHSRRYKWIAGSLHGLSHVTAAILINCITIGLLDFGRNMDWMIVRQVISFLLVGTFGWIVGSCIMGLYLYLSLNAFGRHSNEAFSSLKIEDWKNFLRIHIDKEGVLTIYPIGLEKISKNWRETSVTDDGPLLEPDIHENEKKKVQPRLIEAPIVIRPSNCN</sequence>
<dbReference type="PANTHER" id="PTHR34211:SF3">
    <property type="entry name" value="CALCINEURIN-LIKE METALLO-PHOSPHOESTERASE SUPERFAMILY PROTEIN"/>
    <property type="match status" value="1"/>
</dbReference>
<dbReference type="Proteomes" id="UP001589747">
    <property type="component" value="Unassembled WGS sequence"/>
</dbReference>
<dbReference type="RefSeq" id="WP_377503236.1">
    <property type="nucleotide sequence ID" value="NZ_JBHMDO010000057.1"/>
</dbReference>
<evidence type="ECO:0000313" key="5">
    <source>
        <dbReference type="Proteomes" id="UP001589747"/>
    </source>
</evidence>
<evidence type="ECO:0000259" key="3">
    <source>
        <dbReference type="Pfam" id="PF00149"/>
    </source>
</evidence>
<feature type="region of interest" description="Disordered" evidence="1">
    <location>
        <begin position="1"/>
        <end position="20"/>
    </location>
</feature>
<evidence type="ECO:0000256" key="1">
    <source>
        <dbReference type="SAM" id="MobiDB-lite"/>
    </source>
</evidence>
<dbReference type="Gene3D" id="3.60.21.10">
    <property type="match status" value="1"/>
</dbReference>
<protein>
    <submittedName>
        <fullName evidence="4">Metallophosphoesterase</fullName>
    </submittedName>
</protein>
<keyword evidence="5" id="KW-1185">Reference proteome</keyword>
<feature type="compositionally biased region" description="Polar residues" evidence="1">
    <location>
        <begin position="1"/>
        <end position="10"/>
    </location>
</feature>
<dbReference type="Pfam" id="PF00149">
    <property type="entry name" value="Metallophos"/>
    <property type="match status" value="1"/>
</dbReference>
<feature type="transmembrane region" description="Helical" evidence="2">
    <location>
        <begin position="407"/>
        <end position="426"/>
    </location>
</feature>
<dbReference type="PANTHER" id="PTHR34211">
    <property type="entry name" value="CALCINEURIN-LIKE METALLO-PHOSPHOESTERASE SUPERFAMILY PROTEIN"/>
    <property type="match status" value="1"/>
</dbReference>
<organism evidence="4 5">
    <name type="scientific">Paenibacillus aurantiacus</name>
    <dbReference type="NCBI Taxonomy" id="1936118"/>
    <lineage>
        <taxon>Bacteria</taxon>
        <taxon>Bacillati</taxon>
        <taxon>Bacillota</taxon>
        <taxon>Bacilli</taxon>
        <taxon>Bacillales</taxon>
        <taxon>Paenibacillaceae</taxon>
        <taxon>Paenibacillus</taxon>
    </lineage>
</organism>